<feature type="compositionally biased region" description="Basic and acidic residues" evidence="1">
    <location>
        <begin position="378"/>
        <end position="393"/>
    </location>
</feature>
<comment type="caution">
    <text evidence="2">The sequence shown here is derived from an EMBL/GenBank/DDBJ whole genome shotgun (WGS) entry which is preliminary data.</text>
</comment>
<evidence type="ECO:0000313" key="2">
    <source>
        <dbReference type="EMBL" id="KAG9194437.1"/>
    </source>
</evidence>
<feature type="region of interest" description="Disordered" evidence="1">
    <location>
        <begin position="281"/>
        <end position="335"/>
    </location>
</feature>
<keyword evidence="3" id="KW-1185">Reference proteome</keyword>
<evidence type="ECO:0000256" key="1">
    <source>
        <dbReference type="SAM" id="MobiDB-lite"/>
    </source>
</evidence>
<organism evidence="2 3">
    <name type="scientific">Alternaria panax</name>
    <dbReference type="NCBI Taxonomy" id="48097"/>
    <lineage>
        <taxon>Eukaryota</taxon>
        <taxon>Fungi</taxon>
        <taxon>Dikarya</taxon>
        <taxon>Ascomycota</taxon>
        <taxon>Pezizomycotina</taxon>
        <taxon>Dothideomycetes</taxon>
        <taxon>Pleosporomycetidae</taxon>
        <taxon>Pleosporales</taxon>
        <taxon>Pleosporineae</taxon>
        <taxon>Pleosporaceae</taxon>
        <taxon>Alternaria</taxon>
        <taxon>Alternaria sect. Panax</taxon>
    </lineage>
</organism>
<reference evidence="2" key="1">
    <citation type="submission" date="2021-07" db="EMBL/GenBank/DDBJ databases">
        <title>Genome Resource of American Ginseng Black Spot Pathogen Alternaria panax.</title>
        <authorList>
            <person name="Qiu C."/>
            <person name="Wang W."/>
            <person name="Liu Z."/>
        </authorList>
    </citation>
    <scope>NUCLEOTIDE SEQUENCE</scope>
    <source>
        <strain evidence="2">BNCC115425</strain>
    </source>
</reference>
<accession>A0AAD4NTY0</accession>
<name>A0AAD4NTY0_9PLEO</name>
<feature type="compositionally biased region" description="Polar residues" evidence="1">
    <location>
        <begin position="177"/>
        <end position="186"/>
    </location>
</feature>
<feature type="region of interest" description="Disordered" evidence="1">
    <location>
        <begin position="378"/>
        <end position="410"/>
    </location>
</feature>
<feature type="compositionally biased region" description="Low complexity" evidence="1">
    <location>
        <begin position="318"/>
        <end position="330"/>
    </location>
</feature>
<gene>
    <name evidence="2" type="ORF">G6011_04472</name>
</gene>
<feature type="region of interest" description="Disordered" evidence="1">
    <location>
        <begin position="177"/>
        <end position="205"/>
    </location>
</feature>
<evidence type="ECO:0000313" key="3">
    <source>
        <dbReference type="Proteomes" id="UP001199106"/>
    </source>
</evidence>
<dbReference type="Proteomes" id="UP001199106">
    <property type="component" value="Unassembled WGS sequence"/>
</dbReference>
<dbReference type="EMBL" id="JAANER010000002">
    <property type="protein sequence ID" value="KAG9194437.1"/>
    <property type="molecule type" value="Genomic_DNA"/>
</dbReference>
<protein>
    <submittedName>
        <fullName evidence="2">Uncharacterized protein</fullName>
    </submittedName>
</protein>
<sequence>MPYLLQPSAHSDDACNPLLAYTLADPTPSELSKLQQLQDWGWKVSVHFHDDAEYLKAMAETEKAIKKRRRGTQMMYGNMVGDGPRLTFEEVWEPGSAKKITQGLSGMEREEEEDVQAVNEQTPLPILSKLEDSKNTDDYVYRESADSPITRRRTNSTSHFIEEDEANWHALASLHSFQRAHSQPADQETPQSSTSSKPTASSEVSDLPVDPYMLVMATCGHWSQFVAPRAELSSKDLGEPRKLQKKVTCRNSEPSMSYLLPPRFVRPLFCVKKERSERIRGDANLIAPEEQQCEDSGEVKGPPDTISQRSTLQPFRPSPSTTYPDSSPDTLQPTTSTELYSSLHLHLNTSIICQPESRNISPTPSTVSSLIFPGRKITQKEYFRRTNRPRENLQPRQLTPPPGLEVENDP</sequence>
<dbReference type="AlphaFoldDB" id="A0AAD4NTY0"/>
<feature type="compositionally biased region" description="Low complexity" evidence="1">
    <location>
        <begin position="187"/>
        <end position="205"/>
    </location>
</feature>
<proteinExistence type="predicted"/>